<keyword evidence="2" id="KW-1133">Transmembrane helix</keyword>
<dbReference type="Proteomes" id="UP001501563">
    <property type="component" value="Unassembled WGS sequence"/>
</dbReference>
<name>A0ABP7LV33_9ACTN</name>
<feature type="region of interest" description="Disordered" evidence="1">
    <location>
        <begin position="80"/>
        <end position="102"/>
    </location>
</feature>
<proteinExistence type="predicted"/>
<keyword evidence="2" id="KW-0812">Transmembrane</keyword>
<accession>A0ABP7LV33</accession>
<comment type="caution">
    <text evidence="3">The sequence shown here is derived from an EMBL/GenBank/DDBJ whole genome shotgun (WGS) entry which is preliminary data.</text>
</comment>
<reference evidence="4" key="1">
    <citation type="journal article" date="2019" name="Int. J. Syst. Evol. Microbiol.">
        <title>The Global Catalogue of Microorganisms (GCM) 10K type strain sequencing project: providing services to taxonomists for standard genome sequencing and annotation.</title>
        <authorList>
            <consortium name="The Broad Institute Genomics Platform"/>
            <consortium name="The Broad Institute Genome Sequencing Center for Infectious Disease"/>
            <person name="Wu L."/>
            <person name="Ma J."/>
        </authorList>
    </citation>
    <scope>NUCLEOTIDE SEQUENCE [LARGE SCALE GENOMIC DNA]</scope>
    <source>
        <strain evidence="4">JCM 16578</strain>
    </source>
</reference>
<keyword evidence="4" id="KW-1185">Reference proteome</keyword>
<feature type="compositionally biased region" description="Low complexity" evidence="1">
    <location>
        <begin position="84"/>
        <end position="100"/>
    </location>
</feature>
<dbReference type="EMBL" id="BAAAZA010000083">
    <property type="protein sequence ID" value="GAA3909269.1"/>
    <property type="molecule type" value="Genomic_DNA"/>
</dbReference>
<dbReference type="RefSeq" id="WP_345554733.1">
    <property type="nucleotide sequence ID" value="NZ_BAAAZA010000083.1"/>
</dbReference>
<sequence>MNHPGTEAEPGAEHADSGRLREALAAAAYDITPAHLPLAAVERRGRQIRRARGAAVIAAGCGLLLVPLALVTLRGTSPDADRITPPGASTPAPSASSAAPAPKPRIVASGEHVTAAPGFRLWLTAEGEHWTTPSSPGPQFRSVVDGNVDPNTPGVSLQSEITDGRAYLCGLYYGGRGTASAVEIQTQAGTVHGKLVELPGHPGWGVWYATTRVQPGGESVDFVSHITVHDTEGRIYAQLKAR</sequence>
<keyword evidence="2" id="KW-0472">Membrane</keyword>
<evidence type="ECO:0000313" key="3">
    <source>
        <dbReference type="EMBL" id="GAA3909269.1"/>
    </source>
</evidence>
<gene>
    <name evidence="3" type="ORF">GCM10022207_93500</name>
</gene>
<organism evidence="3 4">
    <name type="scientific">Streptomyces lannensis</name>
    <dbReference type="NCBI Taxonomy" id="766498"/>
    <lineage>
        <taxon>Bacteria</taxon>
        <taxon>Bacillati</taxon>
        <taxon>Actinomycetota</taxon>
        <taxon>Actinomycetes</taxon>
        <taxon>Kitasatosporales</taxon>
        <taxon>Streptomycetaceae</taxon>
        <taxon>Streptomyces</taxon>
    </lineage>
</organism>
<evidence type="ECO:0000256" key="2">
    <source>
        <dbReference type="SAM" id="Phobius"/>
    </source>
</evidence>
<protein>
    <submittedName>
        <fullName evidence="3">Uncharacterized protein</fullName>
    </submittedName>
</protein>
<evidence type="ECO:0000313" key="4">
    <source>
        <dbReference type="Proteomes" id="UP001501563"/>
    </source>
</evidence>
<feature type="transmembrane region" description="Helical" evidence="2">
    <location>
        <begin position="53"/>
        <end position="73"/>
    </location>
</feature>
<evidence type="ECO:0000256" key="1">
    <source>
        <dbReference type="SAM" id="MobiDB-lite"/>
    </source>
</evidence>